<dbReference type="Proteomes" id="UP000006038">
    <property type="component" value="Unassembled WGS sequence"/>
</dbReference>
<dbReference type="Gramene" id="OB02G44230.1">
    <property type="protein sequence ID" value="OB02G44230.1"/>
    <property type="gene ID" value="OB02G44230"/>
</dbReference>
<dbReference type="HOGENOM" id="CLU_2926324_0_0_1"/>
<sequence>MEPLIVEKEDFVFFYTCPVGAISFDILRLVLQVRLDCYATTLEQQHRPFIYGDEQDSSCPV</sequence>
<proteinExistence type="predicted"/>
<name>J3LIF6_ORYBR</name>
<organism evidence="1">
    <name type="scientific">Oryza brachyantha</name>
    <name type="common">malo sina</name>
    <dbReference type="NCBI Taxonomy" id="4533"/>
    <lineage>
        <taxon>Eukaryota</taxon>
        <taxon>Viridiplantae</taxon>
        <taxon>Streptophyta</taxon>
        <taxon>Embryophyta</taxon>
        <taxon>Tracheophyta</taxon>
        <taxon>Spermatophyta</taxon>
        <taxon>Magnoliopsida</taxon>
        <taxon>Liliopsida</taxon>
        <taxon>Poales</taxon>
        <taxon>Poaceae</taxon>
        <taxon>BOP clade</taxon>
        <taxon>Oryzoideae</taxon>
        <taxon>Oryzeae</taxon>
        <taxon>Oryzinae</taxon>
        <taxon>Oryza</taxon>
    </lineage>
</organism>
<dbReference type="EnsemblPlants" id="OB02G44230.1">
    <property type="protein sequence ID" value="OB02G44230.1"/>
    <property type="gene ID" value="OB02G44230"/>
</dbReference>
<protein>
    <submittedName>
        <fullName evidence="1">Uncharacterized protein</fullName>
    </submittedName>
</protein>
<evidence type="ECO:0000313" key="1">
    <source>
        <dbReference type="EnsemblPlants" id="OB02G44230.1"/>
    </source>
</evidence>
<keyword evidence="2" id="KW-1185">Reference proteome</keyword>
<evidence type="ECO:0000313" key="2">
    <source>
        <dbReference type="Proteomes" id="UP000006038"/>
    </source>
</evidence>
<reference evidence="1" key="1">
    <citation type="submission" date="2013-04" db="UniProtKB">
        <authorList>
            <consortium name="EnsemblPlants"/>
        </authorList>
    </citation>
    <scope>IDENTIFICATION</scope>
</reference>
<accession>J3LIF6</accession>
<dbReference type="AlphaFoldDB" id="J3LIF6"/>